<dbReference type="InterPro" id="IPR016181">
    <property type="entry name" value="Acyl_CoA_acyltransferase"/>
</dbReference>
<dbReference type="InterPro" id="IPR050276">
    <property type="entry name" value="MshD_Acetyltransferase"/>
</dbReference>
<comment type="similarity">
    <text evidence="4">Belongs to the acetyltransferase family. MshD subfamily.</text>
</comment>
<evidence type="ECO:0000259" key="5">
    <source>
        <dbReference type="PROSITE" id="PS51186"/>
    </source>
</evidence>
<evidence type="ECO:0000256" key="2">
    <source>
        <dbReference type="ARBA" id="ARBA00022737"/>
    </source>
</evidence>
<dbReference type="Pfam" id="PF13508">
    <property type="entry name" value="Acetyltransf_7"/>
    <property type="match status" value="1"/>
</dbReference>
<dbReference type="AlphaFoldDB" id="A0A7W3IVU8"/>
<keyword evidence="1 4" id="KW-0808">Transferase</keyword>
<proteinExistence type="inferred from homology"/>
<evidence type="ECO:0000313" key="7">
    <source>
        <dbReference type="Proteomes" id="UP000523079"/>
    </source>
</evidence>
<feature type="binding site" evidence="4">
    <location>
        <begin position="296"/>
        <end position="298"/>
    </location>
    <ligand>
        <name>acetyl-CoA</name>
        <dbReference type="ChEBI" id="CHEBI:57288"/>
        <label>2</label>
    </ligand>
</feature>
<keyword evidence="7" id="KW-1185">Reference proteome</keyword>
<dbReference type="EC" id="2.3.1.189" evidence="4"/>
<keyword evidence="2 4" id="KW-0677">Repeat</keyword>
<dbReference type="PANTHER" id="PTHR43617:SF31">
    <property type="entry name" value="MYCOTHIOL ACETYLTRANSFERASE"/>
    <property type="match status" value="1"/>
</dbReference>
<evidence type="ECO:0000256" key="4">
    <source>
        <dbReference type="HAMAP-Rule" id="MF_01698"/>
    </source>
</evidence>
<evidence type="ECO:0000313" key="6">
    <source>
        <dbReference type="EMBL" id="MBA8796206.1"/>
    </source>
</evidence>
<feature type="binding site" evidence="4">
    <location>
        <position position="292"/>
    </location>
    <ligand>
        <name>1D-myo-inositol 2-(L-cysteinylamino)-2-deoxy-alpha-D-glucopyranoside</name>
        <dbReference type="ChEBI" id="CHEBI:58887"/>
    </ligand>
</feature>
<feature type="domain" description="N-acetyltransferase" evidence="5">
    <location>
        <begin position="17"/>
        <end position="179"/>
    </location>
</feature>
<dbReference type="PANTHER" id="PTHR43617">
    <property type="entry name" value="L-AMINO ACID N-ACETYLTRANSFERASE"/>
    <property type="match status" value="1"/>
</dbReference>
<dbReference type="GO" id="GO:0008999">
    <property type="term" value="F:protein-N-terminal-alanine acetyltransferase activity"/>
    <property type="evidence" value="ECO:0007669"/>
    <property type="project" value="TreeGrafter"/>
</dbReference>
<feature type="binding site" evidence="4">
    <location>
        <begin position="103"/>
        <end position="105"/>
    </location>
    <ligand>
        <name>acetyl-CoA</name>
        <dbReference type="ChEBI" id="CHEBI:57288"/>
        <label>1</label>
    </ligand>
</feature>
<dbReference type="GO" id="GO:0035447">
    <property type="term" value="F:mycothiol synthase activity"/>
    <property type="evidence" value="ECO:0007669"/>
    <property type="project" value="UniProtKB-UniRule"/>
</dbReference>
<dbReference type="HAMAP" id="MF_01698">
    <property type="entry name" value="MshD"/>
    <property type="match status" value="1"/>
</dbReference>
<feature type="binding site" evidence="4">
    <location>
        <begin position="303"/>
        <end position="309"/>
    </location>
    <ligand>
        <name>acetyl-CoA</name>
        <dbReference type="ChEBI" id="CHEBI:57288"/>
        <label>2</label>
    </ligand>
</feature>
<feature type="binding site" evidence="4">
    <location>
        <position position="44"/>
    </location>
    <ligand>
        <name>1D-myo-inositol 2-(L-cysteinylamino)-2-deoxy-alpha-D-glucopyranoside</name>
        <dbReference type="ChEBI" id="CHEBI:58887"/>
    </ligand>
</feature>
<dbReference type="Pfam" id="PF00583">
    <property type="entry name" value="Acetyltransf_1"/>
    <property type="match status" value="1"/>
</dbReference>
<name>A0A7W3IVU8_9ACTN</name>
<comment type="caution">
    <text evidence="6">The sequence shown here is derived from an EMBL/GenBank/DDBJ whole genome shotgun (WGS) entry which is preliminary data.</text>
</comment>
<comment type="function">
    <text evidence="4">Catalyzes the transfer of acetyl from acetyl-CoA to desacetylmycothiol (Cys-GlcN-Ins) to form mycothiol.</text>
</comment>
<comment type="catalytic activity">
    <reaction evidence="4">
        <text>1D-myo-inositol 2-(L-cysteinylamino)-2-deoxy-alpha-D-glucopyranoside + acetyl-CoA = mycothiol + CoA + H(+)</text>
        <dbReference type="Rhea" id="RHEA:26172"/>
        <dbReference type="ChEBI" id="CHEBI:15378"/>
        <dbReference type="ChEBI" id="CHEBI:16768"/>
        <dbReference type="ChEBI" id="CHEBI:57287"/>
        <dbReference type="ChEBI" id="CHEBI:57288"/>
        <dbReference type="ChEBI" id="CHEBI:58887"/>
        <dbReference type="EC" id="2.3.1.189"/>
    </reaction>
</comment>
<dbReference type="PROSITE" id="PS51186">
    <property type="entry name" value="GNAT"/>
    <property type="match status" value="2"/>
</dbReference>
<feature type="binding site" evidence="4">
    <location>
        <position position="279"/>
    </location>
    <ligand>
        <name>1D-myo-inositol 2-(L-cysteinylamino)-2-deoxy-alpha-D-glucopyranoside</name>
        <dbReference type="ChEBI" id="CHEBI:58887"/>
    </ligand>
</feature>
<dbReference type="Gene3D" id="3.40.630.30">
    <property type="match status" value="1"/>
</dbReference>
<evidence type="ECO:0000256" key="1">
    <source>
        <dbReference type="ARBA" id="ARBA00022679"/>
    </source>
</evidence>
<dbReference type="InterPro" id="IPR000182">
    <property type="entry name" value="GNAT_dom"/>
</dbReference>
<accession>A0A7W3IVU8</accession>
<feature type="binding site" evidence="4">
    <location>
        <position position="330"/>
    </location>
    <ligand>
        <name>1D-myo-inositol 2-(L-cysteinylamino)-2-deoxy-alpha-D-glucopyranoside</name>
        <dbReference type="ChEBI" id="CHEBI:58887"/>
    </ligand>
</feature>
<dbReference type="EMBL" id="JACGWT010000007">
    <property type="protein sequence ID" value="MBA8796206.1"/>
    <property type="molecule type" value="Genomic_DNA"/>
</dbReference>
<protein>
    <recommendedName>
        <fullName evidence="4">Mycothiol acetyltransferase</fullName>
        <shortName evidence="4">MSH acetyltransferase</shortName>
        <ecNumber evidence="4">2.3.1.189</ecNumber>
    </recommendedName>
    <alternativeName>
        <fullName evidence="4">Mycothiol synthase</fullName>
    </alternativeName>
</protein>
<comment type="caution">
    <text evidence="4">Lacks conserved residue(s) required for the propagation of feature annotation.</text>
</comment>
<reference evidence="6 7" key="1">
    <citation type="submission" date="2020-07" db="EMBL/GenBank/DDBJ databases">
        <title>Sequencing the genomes of 1000 actinobacteria strains.</title>
        <authorList>
            <person name="Klenk H.-P."/>
        </authorList>
    </citation>
    <scope>NUCLEOTIDE SEQUENCE [LARGE SCALE GENOMIC DNA]</scope>
    <source>
        <strain evidence="6 7">DSM 100723</strain>
    </source>
</reference>
<organism evidence="6 7">
    <name type="scientific">Microlunatus kandeliicorticis</name>
    <dbReference type="NCBI Taxonomy" id="1759536"/>
    <lineage>
        <taxon>Bacteria</taxon>
        <taxon>Bacillati</taxon>
        <taxon>Actinomycetota</taxon>
        <taxon>Actinomycetes</taxon>
        <taxon>Propionibacteriales</taxon>
        <taxon>Propionibacteriaceae</taxon>
        <taxon>Microlunatus</taxon>
    </lineage>
</organism>
<feature type="domain" description="N-acetyltransferase" evidence="5">
    <location>
        <begin position="214"/>
        <end position="368"/>
    </location>
</feature>
<gene>
    <name evidence="4" type="primary">mshD</name>
    <name evidence="6" type="ORF">FHX74_003859</name>
</gene>
<comment type="subunit">
    <text evidence="4">Monomer.</text>
</comment>
<sequence length="374" mass="40341">MDAGRKLRRLSVDPAPRLSAELTAGVLAAAQAAESTDAAPPLNDEQLMALQHPGGLPADAEVTHFPMRQAVDRDDATGDLVGYGQLIEQGLSPADRDRPTGTLFVHPDHRRQGLGRALVARMHEATAGNVHLWAPNDSAAAQRLARAAHMVPVRELLVMGRSLEEPLPRAPVPAGLKIRNFVISRDQPGFLEVNARAFADHPEQGRLGAAGLRTKIREPWFDRSGFLLAVDPSVAPSFATGAPASEYVTGDDDGDDEDGATVVPGLTKDGRIVGFHWTKEHVDEDGGERVGEVYVLGVDPDTEGRGLAKALLVRGLARLREHGCRRAILYVEGDHDKAIGLYEKYGFRTVKRDVLYAQHLVLPAADEPGRAPQV</sequence>
<evidence type="ECO:0000256" key="3">
    <source>
        <dbReference type="ARBA" id="ARBA00023315"/>
    </source>
</evidence>
<dbReference type="RefSeq" id="WP_182561834.1">
    <property type="nucleotide sequence ID" value="NZ_JACGWT010000007.1"/>
</dbReference>
<dbReference type="CDD" id="cd04301">
    <property type="entry name" value="NAT_SF"/>
    <property type="match status" value="2"/>
</dbReference>
<dbReference type="InterPro" id="IPR017813">
    <property type="entry name" value="Mycothiol_AcTrfase"/>
</dbReference>
<dbReference type="GO" id="GO:0010125">
    <property type="term" value="P:mycothiol biosynthetic process"/>
    <property type="evidence" value="ECO:0007669"/>
    <property type="project" value="UniProtKB-UniRule"/>
</dbReference>
<keyword evidence="3 4" id="KW-0012">Acyltransferase</keyword>
<dbReference type="SUPFAM" id="SSF55729">
    <property type="entry name" value="Acyl-CoA N-acyltransferases (Nat)"/>
    <property type="match status" value="1"/>
</dbReference>
<feature type="binding site" evidence="4">
    <location>
        <position position="203"/>
    </location>
    <ligand>
        <name>1D-myo-inositol 2-(L-cysteinylamino)-2-deoxy-alpha-D-glucopyranoside</name>
        <dbReference type="ChEBI" id="CHEBI:58887"/>
    </ligand>
</feature>
<dbReference type="Proteomes" id="UP000523079">
    <property type="component" value="Unassembled WGS sequence"/>
</dbReference>